<gene>
    <name evidence="5" type="ORF">LSG31_17265</name>
</gene>
<evidence type="ECO:0000313" key="5">
    <source>
        <dbReference type="EMBL" id="UOF89615.1"/>
    </source>
</evidence>
<evidence type="ECO:0000259" key="4">
    <source>
        <dbReference type="PROSITE" id="PS50995"/>
    </source>
</evidence>
<dbReference type="InterPro" id="IPR000835">
    <property type="entry name" value="HTH_MarR-typ"/>
</dbReference>
<proteinExistence type="predicted"/>
<dbReference type="EMBL" id="CP089291">
    <property type="protein sequence ID" value="UOF89615.1"/>
    <property type="molecule type" value="Genomic_DNA"/>
</dbReference>
<feature type="domain" description="HTH marR-type" evidence="4">
    <location>
        <begin position="3"/>
        <end position="138"/>
    </location>
</feature>
<reference evidence="5" key="1">
    <citation type="submission" date="2021-12" db="EMBL/GenBank/DDBJ databases">
        <title>Alicyclobacillaceae gen. nov., sp. nov., isolated from chalcocite enrichment system.</title>
        <authorList>
            <person name="Jiang Z."/>
        </authorList>
    </citation>
    <scope>NUCLEOTIDE SEQUENCE</scope>
    <source>
        <strain evidence="5">MYW30-H2</strain>
    </source>
</reference>
<dbReference type="InterPro" id="IPR036388">
    <property type="entry name" value="WH-like_DNA-bd_sf"/>
</dbReference>
<dbReference type="RefSeq" id="WP_347436303.1">
    <property type="nucleotide sequence ID" value="NZ_CP089291.1"/>
</dbReference>
<evidence type="ECO:0000256" key="1">
    <source>
        <dbReference type="ARBA" id="ARBA00023015"/>
    </source>
</evidence>
<keyword evidence="1" id="KW-0805">Transcription regulation</keyword>
<dbReference type="Proteomes" id="UP000830167">
    <property type="component" value="Chromosome"/>
</dbReference>
<keyword evidence="3" id="KW-0804">Transcription</keyword>
<dbReference type="Gene3D" id="1.10.10.10">
    <property type="entry name" value="Winged helix-like DNA-binding domain superfamily/Winged helix DNA-binding domain"/>
    <property type="match status" value="1"/>
</dbReference>
<sequence>MEDQELLQLFLTDLQVINRYLRSNVFDPNERPITRVQWLLLRYIDKNCGCTIGELANYVDVRSSTMSQMIDRLEKNGLVYRECGKEDARIKKVYLHDKGLALIKRMKSLYIKSLAEPFESFSNEEKETFIGLMEKFVRHIPRKKGDQT</sequence>
<evidence type="ECO:0000313" key="6">
    <source>
        <dbReference type="Proteomes" id="UP000830167"/>
    </source>
</evidence>
<keyword evidence="2" id="KW-0238">DNA-binding</keyword>
<organism evidence="5 6">
    <name type="scientific">Fodinisporobacter ferrooxydans</name>
    <dbReference type="NCBI Taxonomy" id="2901836"/>
    <lineage>
        <taxon>Bacteria</taxon>
        <taxon>Bacillati</taxon>
        <taxon>Bacillota</taxon>
        <taxon>Bacilli</taxon>
        <taxon>Bacillales</taxon>
        <taxon>Alicyclobacillaceae</taxon>
        <taxon>Fodinisporobacter</taxon>
    </lineage>
</organism>
<dbReference type="SUPFAM" id="SSF46785">
    <property type="entry name" value="Winged helix' DNA-binding domain"/>
    <property type="match status" value="1"/>
</dbReference>
<dbReference type="PROSITE" id="PS50995">
    <property type="entry name" value="HTH_MARR_2"/>
    <property type="match status" value="1"/>
</dbReference>
<dbReference type="PRINTS" id="PR00598">
    <property type="entry name" value="HTHMARR"/>
</dbReference>
<dbReference type="SMART" id="SM00347">
    <property type="entry name" value="HTH_MARR"/>
    <property type="match status" value="1"/>
</dbReference>
<evidence type="ECO:0000256" key="3">
    <source>
        <dbReference type="ARBA" id="ARBA00023163"/>
    </source>
</evidence>
<protein>
    <submittedName>
        <fullName evidence="5">MarR family transcriptional regulator</fullName>
    </submittedName>
</protein>
<name>A0ABY4CGK3_9BACL</name>
<dbReference type="InterPro" id="IPR036390">
    <property type="entry name" value="WH_DNA-bd_sf"/>
</dbReference>
<dbReference type="PANTHER" id="PTHR42756:SF1">
    <property type="entry name" value="TRANSCRIPTIONAL REPRESSOR OF EMRAB OPERON"/>
    <property type="match status" value="1"/>
</dbReference>
<keyword evidence="6" id="KW-1185">Reference proteome</keyword>
<dbReference type="PANTHER" id="PTHR42756">
    <property type="entry name" value="TRANSCRIPTIONAL REGULATOR, MARR"/>
    <property type="match status" value="1"/>
</dbReference>
<evidence type="ECO:0000256" key="2">
    <source>
        <dbReference type="ARBA" id="ARBA00023125"/>
    </source>
</evidence>
<dbReference type="Pfam" id="PF01047">
    <property type="entry name" value="MarR"/>
    <property type="match status" value="1"/>
</dbReference>
<accession>A0ABY4CGK3</accession>